<organism evidence="1 2">
    <name type="scientific">Candidatus Ornithocaccomicrobium faecavium</name>
    <dbReference type="NCBI Taxonomy" id="2840890"/>
    <lineage>
        <taxon>Bacteria</taxon>
        <taxon>Bacillati</taxon>
        <taxon>Bacillota</taxon>
        <taxon>Clostridia</taxon>
        <taxon>Candidatus Ornithocaccomicrobium</taxon>
    </lineage>
</organism>
<evidence type="ECO:0000313" key="1">
    <source>
        <dbReference type="EMBL" id="HIV27654.1"/>
    </source>
</evidence>
<dbReference type="InterPro" id="IPR024232">
    <property type="entry name" value="SpoIIIAH"/>
</dbReference>
<dbReference type="Gene3D" id="1.10.287.4300">
    <property type="entry name" value="Stage III sporulation protein AH-like"/>
    <property type="match status" value="1"/>
</dbReference>
<dbReference type="InterPro" id="IPR038503">
    <property type="entry name" value="SpoIIIAH_sf"/>
</dbReference>
<gene>
    <name evidence="1" type="ORF">IAA64_06765</name>
</gene>
<dbReference type="Pfam" id="PF12685">
    <property type="entry name" value="SpoIIIAH"/>
    <property type="match status" value="1"/>
</dbReference>
<accession>A0A9D1TC75</accession>
<proteinExistence type="predicted"/>
<sequence length="173" mass="18892">MANITRQIWRYAPLGAAFAVLALGAAGMLMARETLAPEPSQAQAQVQAEASMPVSAQASMEEFLVERALMRETQMEQLQAIVDDERTQEDVRASAQRRMLELLDWMEQETTIEGVLRARGFAQAVATVHEDSANVLVETSALSQEDANAILELVTRETGLLGGNIKIIPLNSP</sequence>
<comment type="caution">
    <text evidence="1">The sequence shown here is derived from an EMBL/GenBank/DDBJ whole genome shotgun (WGS) entry which is preliminary data.</text>
</comment>
<dbReference type="Proteomes" id="UP000886884">
    <property type="component" value="Unassembled WGS sequence"/>
</dbReference>
<dbReference type="EMBL" id="DVOT01000125">
    <property type="protein sequence ID" value="HIV27654.1"/>
    <property type="molecule type" value="Genomic_DNA"/>
</dbReference>
<dbReference type="AlphaFoldDB" id="A0A9D1TC75"/>
<reference evidence="1" key="1">
    <citation type="submission" date="2020-10" db="EMBL/GenBank/DDBJ databases">
        <authorList>
            <person name="Gilroy R."/>
        </authorList>
    </citation>
    <scope>NUCLEOTIDE SEQUENCE</scope>
    <source>
        <strain evidence="1">CHK183-6373</strain>
    </source>
</reference>
<evidence type="ECO:0000313" key="2">
    <source>
        <dbReference type="Proteomes" id="UP000886884"/>
    </source>
</evidence>
<reference evidence="1" key="2">
    <citation type="journal article" date="2021" name="PeerJ">
        <title>Extensive microbial diversity within the chicken gut microbiome revealed by metagenomics and culture.</title>
        <authorList>
            <person name="Gilroy R."/>
            <person name="Ravi A."/>
            <person name="Getino M."/>
            <person name="Pursley I."/>
            <person name="Horton D.L."/>
            <person name="Alikhan N.F."/>
            <person name="Baker D."/>
            <person name="Gharbi K."/>
            <person name="Hall N."/>
            <person name="Watson M."/>
            <person name="Adriaenssens E.M."/>
            <person name="Foster-Nyarko E."/>
            <person name="Jarju S."/>
            <person name="Secka A."/>
            <person name="Antonio M."/>
            <person name="Oren A."/>
            <person name="Chaudhuri R.R."/>
            <person name="La Ragione R."/>
            <person name="Hildebrand F."/>
            <person name="Pallen M.J."/>
        </authorList>
    </citation>
    <scope>NUCLEOTIDE SEQUENCE</scope>
    <source>
        <strain evidence="1">CHK183-6373</strain>
    </source>
</reference>
<protein>
    <submittedName>
        <fullName evidence="1">SpoIIIAH-like family protein</fullName>
    </submittedName>
</protein>
<name>A0A9D1TC75_9FIRM</name>